<proteinExistence type="predicted"/>
<evidence type="ECO:0000313" key="1">
    <source>
        <dbReference type="EMBL" id="TBU58721.1"/>
    </source>
</evidence>
<dbReference type="Proteomes" id="UP000292082">
    <property type="component" value="Unassembled WGS sequence"/>
</dbReference>
<sequence>MTSTLLVDEFYRVPRMATRRTSPMEMRRHVHVKGSSPAPSRGKTFEAAAAIESTIAYVRFCMKRFGSSGRTEARWPYCGLTRGVLVLSAGHFGTHGAEMLGDRKEKRRLLRWGIALVLKVGGVVARKTALGAGAERAVNLWLEEVYEDGWEAKPAAASGGNQSDPDMLHARRPAGLVRQGFRSSCRPTRHELILGSDGGARFGRMCIKPVQYPQESARTCSL</sequence>
<dbReference type="EMBL" id="ML145121">
    <property type="protein sequence ID" value="TBU58721.1"/>
    <property type="molecule type" value="Genomic_DNA"/>
</dbReference>
<gene>
    <name evidence="1" type="ORF">BD310DRAFT_926402</name>
</gene>
<dbReference type="AlphaFoldDB" id="A0A4Q9P373"/>
<accession>A0A4Q9P373</accession>
<name>A0A4Q9P373_9APHY</name>
<evidence type="ECO:0000313" key="2">
    <source>
        <dbReference type="Proteomes" id="UP000292082"/>
    </source>
</evidence>
<keyword evidence="2" id="KW-1185">Reference proteome</keyword>
<organism evidence="1 2">
    <name type="scientific">Dichomitus squalens</name>
    <dbReference type="NCBI Taxonomy" id="114155"/>
    <lineage>
        <taxon>Eukaryota</taxon>
        <taxon>Fungi</taxon>
        <taxon>Dikarya</taxon>
        <taxon>Basidiomycota</taxon>
        <taxon>Agaricomycotina</taxon>
        <taxon>Agaricomycetes</taxon>
        <taxon>Polyporales</taxon>
        <taxon>Polyporaceae</taxon>
        <taxon>Dichomitus</taxon>
    </lineage>
</organism>
<protein>
    <submittedName>
        <fullName evidence="1">Uncharacterized protein</fullName>
    </submittedName>
</protein>
<reference evidence="1 2" key="1">
    <citation type="submission" date="2019-01" db="EMBL/GenBank/DDBJ databases">
        <title>Draft genome sequences of three monokaryotic isolates of the white-rot basidiomycete fungus Dichomitus squalens.</title>
        <authorList>
            <consortium name="DOE Joint Genome Institute"/>
            <person name="Lopez S.C."/>
            <person name="Andreopoulos B."/>
            <person name="Pangilinan J."/>
            <person name="Lipzen A."/>
            <person name="Riley R."/>
            <person name="Ahrendt S."/>
            <person name="Ng V."/>
            <person name="Barry K."/>
            <person name="Daum C."/>
            <person name="Grigoriev I.V."/>
            <person name="Hilden K.S."/>
            <person name="Makela M.R."/>
            <person name="de Vries R.P."/>
        </authorList>
    </citation>
    <scope>NUCLEOTIDE SEQUENCE [LARGE SCALE GENOMIC DNA]</scope>
    <source>
        <strain evidence="1 2">CBS 464.89</strain>
    </source>
</reference>